<dbReference type="Pfam" id="PF06565">
    <property type="entry name" value="DM10_dom"/>
    <property type="match status" value="3"/>
</dbReference>
<evidence type="ECO:0000256" key="4">
    <source>
        <dbReference type="ARBA" id="ARBA00023212"/>
    </source>
</evidence>
<dbReference type="OMA" id="WKDFNIG"/>
<reference evidence="7" key="3">
    <citation type="submission" date="2025-09" db="UniProtKB">
        <authorList>
            <consortium name="Ensembl"/>
        </authorList>
    </citation>
    <scope>IDENTIFICATION</scope>
</reference>
<evidence type="ECO:0000313" key="8">
    <source>
        <dbReference type="Proteomes" id="UP000007875"/>
    </source>
</evidence>
<dbReference type="Proteomes" id="UP000007875">
    <property type="component" value="Unassembled WGS sequence"/>
</dbReference>
<dbReference type="FunFam" id="2.30.29.170:FF:000002">
    <property type="entry name" value="EF-hand domain (C-terminal) containing 1"/>
    <property type="match status" value="1"/>
</dbReference>
<dbReference type="GO" id="GO:0072686">
    <property type="term" value="C:mitotic spindle"/>
    <property type="evidence" value="ECO:0007669"/>
    <property type="project" value="TreeGrafter"/>
</dbReference>
<dbReference type="InParanoid" id="H2Y7K8"/>
<accession>H2Y7K8</accession>
<comment type="subcellular location">
    <subcellularLocation>
        <location evidence="1">Cytoplasm</location>
        <location evidence="1">Cytoskeleton</location>
        <location evidence="1">Cilium axoneme</location>
    </subcellularLocation>
</comment>
<dbReference type="HOGENOM" id="CLU_018366_0_1_1"/>
<evidence type="ECO:0000256" key="5">
    <source>
        <dbReference type="ARBA" id="ARBA00023273"/>
    </source>
</evidence>
<dbReference type="GeneTree" id="ENSGT00530000063528"/>
<dbReference type="FunCoup" id="H2Y7K8">
    <property type="interactions" value="4"/>
</dbReference>
<keyword evidence="2" id="KW-0963">Cytoplasm</keyword>
<dbReference type="PANTHER" id="PTHR12086:SF9">
    <property type="entry name" value="EF-HAND DOMAIN-CONTAINING PROTEIN 1"/>
    <property type="match status" value="1"/>
</dbReference>
<reference evidence="8" key="1">
    <citation type="submission" date="2003-08" db="EMBL/GenBank/DDBJ databases">
        <authorList>
            <person name="Birren B."/>
            <person name="Nusbaum C."/>
            <person name="Abebe A."/>
            <person name="Abouelleil A."/>
            <person name="Adekoya E."/>
            <person name="Ait-zahra M."/>
            <person name="Allen N."/>
            <person name="Allen T."/>
            <person name="An P."/>
            <person name="Anderson M."/>
            <person name="Anderson S."/>
            <person name="Arachchi H."/>
            <person name="Armbruster J."/>
            <person name="Bachantsang P."/>
            <person name="Baldwin J."/>
            <person name="Barry A."/>
            <person name="Bayul T."/>
            <person name="Blitshsteyn B."/>
            <person name="Bloom T."/>
            <person name="Blye J."/>
            <person name="Boguslavskiy L."/>
            <person name="Borowsky M."/>
            <person name="Boukhgalter B."/>
            <person name="Brunache A."/>
            <person name="Butler J."/>
            <person name="Calixte N."/>
            <person name="Calvo S."/>
            <person name="Camarata J."/>
            <person name="Campo K."/>
            <person name="Chang J."/>
            <person name="Cheshatsang Y."/>
            <person name="Citroen M."/>
            <person name="Collymore A."/>
            <person name="Considine T."/>
            <person name="Cook A."/>
            <person name="Cooke P."/>
            <person name="Corum B."/>
            <person name="Cuomo C."/>
            <person name="David R."/>
            <person name="Dawoe T."/>
            <person name="Degray S."/>
            <person name="Dodge S."/>
            <person name="Dooley K."/>
            <person name="Dorje P."/>
            <person name="Dorjee K."/>
            <person name="Dorris L."/>
            <person name="Duffey N."/>
            <person name="Dupes A."/>
            <person name="Elkins T."/>
            <person name="Engels R."/>
            <person name="Erickson J."/>
            <person name="Farina A."/>
            <person name="Faro S."/>
            <person name="Ferreira P."/>
            <person name="Fischer H."/>
            <person name="Fitzgerald M."/>
            <person name="Foley K."/>
            <person name="Gage D."/>
            <person name="Galagan J."/>
            <person name="Gearin G."/>
            <person name="Gnerre S."/>
            <person name="Gnirke A."/>
            <person name="Goyette A."/>
            <person name="Graham J."/>
            <person name="Grandbois E."/>
            <person name="Gyaltsen K."/>
            <person name="Hafez N."/>
            <person name="Hagopian D."/>
            <person name="Hagos B."/>
            <person name="Hall J."/>
            <person name="Hatcher B."/>
            <person name="Heller A."/>
            <person name="Higgins H."/>
            <person name="Honan T."/>
            <person name="Horn A."/>
            <person name="Houde N."/>
            <person name="Hughes L."/>
            <person name="Hulme W."/>
            <person name="Husby E."/>
            <person name="Iliev I."/>
            <person name="Jaffe D."/>
            <person name="Jones C."/>
            <person name="Kamal M."/>
            <person name="Kamat A."/>
            <person name="Kamvysselis M."/>
            <person name="Karlsson E."/>
            <person name="Kells C."/>
            <person name="Kieu A."/>
            <person name="Kisner P."/>
            <person name="Kodira C."/>
            <person name="Kulbokas E."/>
            <person name="Labutti K."/>
            <person name="Lama D."/>
            <person name="Landers T."/>
            <person name="Leger J."/>
            <person name="Levine S."/>
            <person name="Lewis D."/>
            <person name="Lewis T."/>
            <person name="Lindblad-toh K."/>
            <person name="Liu X."/>
            <person name="Lokyitsang T."/>
            <person name="Lokyitsang Y."/>
            <person name="Lucien O."/>
            <person name="Lui A."/>
            <person name="Ma L.J."/>
            <person name="Mabbitt R."/>
            <person name="Macdonald J."/>
            <person name="Maclean C."/>
            <person name="Major J."/>
            <person name="Manning J."/>
            <person name="Marabella R."/>
            <person name="Maru K."/>
            <person name="Matthews C."/>
            <person name="Mauceli E."/>
            <person name="Mccarthy M."/>
            <person name="Mcdonough S."/>
            <person name="Mcghee T."/>
            <person name="Meldrim J."/>
            <person name="Meneus L."/>
            <person name="Mesirov J."/>
            <person name="Mihalev A."/>
            <person name="Mihova T."/>
            <person name="Mikkelsen T."/>
            <person name="Mlenga V."/>
            <person name="Moru K."/>
            <person name="Mozes J."/>
            <person name="Mulrain L."/>
            <person name="Munson G."/>
            <person name="Naylor J."/>
            <person name="Newes C."/>
            <person name="Nguyen C."/>
            <person name="Nguyen N."/>
            <person name="Nguyen T."/>
            <person name="Nicol R."/>
            <person name="Nielsen C."/>
            <person name="Nizzari M."/>
            <person name="Norbu C."/>
            <person name="Norbu N."/>
            <person name="O'donnell P."/>
            <person name="Okoawo O."/>
            <person name="O'leary S."/>
            <person name="Omotosho B."/>
            <person name="O'neill K."/>
            <person name="Osman S."/>
            <person name="Parker S."/>
            <person name="Perrin D."/>
            <person name="Phunkhang P."/>
            <person name="Piqani B."/>
            <person name="Purcell S."/>
            <person name="Rachupka T."/>
            <person name="Ramasamy U."/>
            <person name="Rameau R."/>
            <person name="Ray V."/>
            <person name="Raymond C."/>
            <person name="Retta R."/>
            <person name="Richardson S."/>
            <person name="Rise C."/>
            <person name="Rodriguez J."/>
            <person name="Rogers J."/>
            <person name="Rogov P."/>
            <person name="Rutman M."/>
            <person name="Schupbach R."/>
            <person name="Seaman C."/>
            <person name="Settipalli S."/>
            <person name="Sharpe T."/>
            <person name="Sheridan J."/>
            <person name="Sherpa N."/>
            <person name="Shi J."/>
            <person name="Smirnov S."/>
            <person name="Smith C."/>
            <person name="Sougnez C."/>
            <person name="Spencer B."/>
            <person name="Stalker J."/>
            <person name="Stange-thomann N."/>
            <person name="Stavropoulos S."/>
            <person name="Stetson K."/>
            <person name="Stone C."/>
            <person name="Stone S."/>
            <person name="Stubbs M."/>
            <person name="Talamas J."/>
            <person name="Tchuinga P."/>
            <person name="Tenzing P."/>
            <person name="Tesfaye S."/>
            <person name="Theodore J."/>
            <person name="Thoulutsang Y."/>
            <person name="Topham K."/>
            <person name="Towey S."/>
            <person name="Tsamla T."/>
            <person name="Tsomo N."/>
            <person name="Vallee D."/>
            <person name="Vassiliev H."/>
            <person name="Venkataraman V."/>
            <person name="Vinson J."/>
            <person name="Vo A."/>
            <person name="Wade C."/>
            <person name="Wang S."/>
            <person name="Wangchuk T."/>
            <person name="Wangdi T."/>
            <person name="Whittaker C."/>
            <person name="Wilkinson J."/>
            <person name="Wu Y."/>
            <person name="Wyman D."/>
            <person name="Yadav S."/>
            <person name="Yang S."/>
            <person name="Yang X."/>
            <person name="Yeager S."/>
            <person name="Yee E."/>
            <person name="Young G."/>
            <person name="Zainoun J."/>
            <person name="Zembeck L."/>
            <person name="Zimmer A."/>
            <person name="Zody M."/>
            <person name="Lander E."/>
        </authorList>
    </citation>
    <scope>NUCLEOTIDE SEQUENCE [LARGE SCALE GENOMIC DNA]</scope>
</reference>
<dbReference type="Ensembl" id="ENSCSAVT00000001322.1">
    <property type="protein sequence ID" value="ENSCSAVP00000001306.1"/>
    <property type="gene ID" value="ENSCSAVG00000000728.1"/>
</dbReference>
<name>H2Y7K8_CIOSA</name>
<dbReference type="Gene3D" id="2.30.29.170">
    <property type="match status" value="3"/>
</dbReference>
<dbReference type="GO" id="GO:0060285">
    <property type="term" value="P:cilium-dependent cell motility"/>
    <property type="evidence" value="ECO:0007669"/>
    <property type="project" value="TreeGrafter"/>
</dbReference>
<evidence type="ECO:0000256" key="3">
    <source>
        <dbReference type="ARBA" id="ARBA00022737"/>
    </source>
</evidence>
<dbReference type="STRING" id="51511.ENSCSAVP00000001306"/>
<proteinExistence type="predicted"/>
<dbReference type="eggNOG" id="KOG0043">
    <property type="taxonomic scope" value="Eukaryota"/>
</dbReference>
<reference evidence="7" key="2">
    <citation type="submission" date="2025-08" db="UniProtKB">
        <authorList>
            <consortium name="Ensembl"/>
        </authorList>
    </citation>
    <scope>IDENTIFICATION</scope>
</reference>
<dbReference type="GO" id="GO:0000281">
    <property type="term" value="P:mitotic cytokinesis"/>
    <property type="evidence" value="ECO:0007669"/>
    <property type="project" value="TreeGrafter"/>
</dbReference>
<evidence type="ECO:0000256" key="2">
    <source>
        <dbReference type="ARBA" id="ARBA00022490"/>
    </source>
</evidence>
<feature type="domain" description="DM10" evidence="6">
    <location>
        <begin position="93"/>
        <end position="198"/>
    </location>
</feature>
<dbReference type="FunFam" id="2.30.29.170:FF:000001">
    <property type="entry name" value="EF-hand domain containing 1"/>
    <property type="match status" value="1"/>
</dbReference>
<dbReference type="PROSITE" id="PS51336">
    <property type="entry name" value="DM10"/>
    <property type="match status" value="3"/>
</dbReference>
<keyword evidence="5" id="KW-0966">Cell projection</keyword>
<dbReference type="SMART" id="SM00676">
    <property type="entry name" value="DM10"/>
    <property type="match status" value="3"/>
</dbReference>
<organism evidence="7 8">
    <name type="scientific">Ciona savignyi</name>
    <name type="common">Pacific transparent sea squirt</name>
    <dbReference type="NCBI Taxonomy" id="51511"/>
    <lineage>
        <taxon>Eukaryota</taxon>
        <taxon>Metazoa</taxon>
        <taxon>Chordata</taxon>
        <taxon>Tunicata</taxon>
        <taxon>Ascidiacea</taxon>
        <taxon>Phlebobranchia</taxon>
        <taxon>Cionidae</taxon>
        <taxon>Ciona</taxon>
    </lineage>
</organism>
<sequence>MATTRAEGLPFLPGNSFEDPTKTRFHVTNTLKFKNGYAQQRAPTVGLGGERLHYNQLSESELDELANKMPTLTYGQAKQAPPETFVPAHLAFDKKVLKFTGYFKETVHESPQEFYRVRPVEVFYYLEDDSISVVEPHVENSGMPQGKLIKRQRLPKDDQGNHWHWKDLNLGMNVVFYGKAFRITNCDRFTSNFMESEGLILNEPESVPKDPYTEGRKQPLRSYTTRSDFDKLKKFLELDRKVLRFYCVWDDRDSMFGEMRPYVLHYFLVDDTVEIREVHKPNDGHDPFPVLLRRQRLPKNRNDVHSSFPMIVMELTDHEVKQWFTPQDFALGKTLFINGRRLLIYDCDEFTKNFYRITTGQQTFEPVPVTGFASELPKMELPPYNGFGSLEDSLQNCLSLVPQPPKKDFIKMLENDHKILRYEACMESVRQEDRNRRFIISYRLSDDMISIFEPPQRNSGIIGGKFLEATRISKPGSDVENPEFYGPGDFAVGATVQVFKHRFTITNCDEYVLKVLEQNADQYPVSTIDSIRAIHGRSAQPHHDDKQEN</sequence>
<dbReference type="FunFam" id="2.30.29.170:FF:000003">
    <property type="entry name" value="EF-hand domain (C-terminal) containing 1"/>
    <property type="match status" value="1"/>
</dbReference>
<keyword evidence="8" id="KW-1185">Reference proteome</keyword>
<dbReference type="GO" id="GO:0007052">
    <property type="term" value="P:mitotic spindle organization"/>
    <property type="evidence" value="ECO:0007669"/>
    <property type="project" value="TreeGrafter"/>
</dbReference>
<evidence type="ECO:0000259" key="6">
    <source>
        <dbReference type="PROSITE" id="PS51336"/>
    </source>
</evidence>
<feature type="domain" description="DM10" evidence="6">
    <location>
        <begin position="416"/>
        <end position="520"/>
    </location>
</feature>
<dbReference type="PANTHER" id="PTHR12086">
    <property type="entry name" value="EF-HAND DOMAIN C-TERMINAL CONTAINING PROTEIN"/>
    <property type="match status" value="1"/>
</dbReference>
<dbReference type="GO" id="GO:0005930">
    <property type="term" value="C:axoneme"/>
    <property type="evidence" value="ECO:0007669"/>
    <property type="project" value="UniProtKB-SubCell"/>
</dbReference>
<feature type="domain" description="DM10" evidence="6">
    <location>
        <begin position="239"/>
        <end position="359"/>
    </location>
</feature>
<dbReference type="GO" id="GO:0043014">
    <property type="term" value="F:alpha-tubulin binding"/>
    <property type="evidence" value="ECO:0007669"/>
    <property type="project" value="TreeGrafter"/>
</dbReference>
<evidence type="ECO:0000256" key="1">
    <source>
        <dbReference type="ARBA" id="ARBA00004430"/>
    </source>
</evidence>
<keyword evidence="4" id="KW-0206">Cytoskeleton</keyword>
<protein>
    <recommendedName>
        <fullName evidence="6">DM10 domain-containing protein</fullName>
    </recommendedName>
</protein>
<dbReference type="InterPro" id="IPR006602">
    <property type="entry name" value="DM10_dom"/>
</dbReference>
<keyword evidence="3" id="KW-0677">Repeat</keyword>
<dbReference type="InterPro" id="IPR040193">
    <property type="entry name" value="EFHC1/EFHC2/EFHB"/>
</dbReference>
<evidence type="ECO:0000313" key="7">
    <source>
        <dbReference type="Ensembl" id="ENSCSAVP00000001306.1"/>
    </source>
</evidence>
<dbReference type="AlphaFoldDB" id="H2Y7K8"/>